<dbReference type="InterPro" id="IPR021127">
    <property type="entry name" value="CRISPR_associated_Cas2"/>
</dbReference>
<evidence type="ECO:0000256" key="1">
    <source>
        <dbReference type="ARBA" id="ARBA00001946"/>
    </source>
</evidence>
<keyword evidence="8 9" id="KW-0051">Antiviral defense</keyword>
<dbReference type="EC" id="3.1.-.-" evidence="9"/>
<dbReference type="InterPro" id="IPR019199">
    <property type="entry name" value="Virulence_VapD/CRISPR_Cas2"/>
</dbReference>
<evidence type="ECO:0000256" key="3">
    <source>
        <dbReference type="ARBA" id="ARBA00022722"/>
    </source>
</evidence>
<evidence type="ECO:0000256" key="4">
    <source>
        <dbReference type="ARBA" id="ARBA00022723"/>
    </source>
</evidence>
<evidence type="ECO:0000256" key="9">
    <source>
        <dbReference type="HAMAP-Rule" id="MF_01471"/>
    </source>
</evidence>
<evidence type="ECO:0000256" key="2">
    <source>
        <dbReference type="ARBA" id="ARBA00009959"/>
    </source>
</evidence>
<keyword evidence="3 9" id="KW-0540">Nuclease</keyword>
<dbReference type="SUPFAM" id="SSF143430">
    <property type="entry name" value="TTP0101/SSO1404-like"/>
    <property type="match status" value="1"/>
</dbReference>
<sequence>MKYLITYDIENNKRRKKVSDELEAFGYRVNYSVFECELNKTKFNKLVKTLEEIIDKKSDSLRLYHLCESCIPKSFELCNREEIFEKKEYFI</sequence>
<evidence type="ECO:0000256" key="7">
    <source>
        <dbReference type="ARBA" id="ARBA00022842"/>
    </source>
</evidence>
<protein>
    <recommendedName>
        <fullName evidence="9">CRISPR-associated endoribonuclease Cas2</fullName>
        <ecNumber evidence="9">3.1.-.-</ecNumber>
    </recommendedName>
</protein>
<dbReference type="Gene3D" id="3.30.70.240">
    <property type="match status" value="1"/>
</dbReference>
<evidence type="ECO:0000256" key="6">
    <source>
        <dbReference type="ARBA" id="ARBA00022801"/>
    </source>
</evidence>
<comment type="cofactor">
    <cofactor evidence="1 9">
        <name>Mg(2+)</name>
        <dbReference type="ChEBI" id="CHEBI:18420"/>
    </cofactor>
</comment>
<gene>
    <name evidence="11" type="primary">cas2_2</name>
    <name evidence="9" type="synonym">cas2</name>
    <name evidence="11" type="ORF">AA347_01301</name>
</gene>
<comment type="similarity">
    <text evidence="2 9 10">Belongs to the CRISPR-associated endoribonuclease Cas2 protein family.</text>
</comment>
<dbReference type="RefSeq" id="WP_066177130.1">
    <property type="nucleotide sequence ID" value="NZ_CP035926.1"/>
</dbReference>
<evidence type="ECO:0000313" key="11">
    <source>
        <dbReference type="EMBL" id="OCL95819.1"/>
    </source>
</evidence>
<reference evidence="11 12" key="1">
    <citation type="submission" date="2015-10" db="EMBL/GenBank/DDBJ databases">
        <authorList>
            <person name="Rovetto F.F."/>
            <person name="Cocolin L.L."/>
            <person name="Illeghems K.K."/>
            <person name="Van Nieuwerbuegh F.F."/>
            <person name="Houf K.K."/>
        </authorList>
    </citation>
    <scope>NUCLEOTIDE SEQUENCE [LARGE SCALE GENOMIC DNA]</scope>
    <source>
        <strain evidence="11 12">LMG 24486</strain>
    </source>
</reference>
<evidence type="ECO:0000256" key="10">
    <source>
        <dbReference type="PIRNR" id="PIRNR032582"/>
    </source>
</evidence>
<accession>A0A1C7WQA5</accession>
<organism evidence="11 12">
    <name type="scientific">Aliarcobacter thereius LMG 24486</name>
    <dbReference type="NCBI Taxonomy" id="1032240"/>
    <lineage>
        <taxon>Bacteria</taxon>
        <taxon>Pseudomonadati</taxon>
        <taxon>Campylobacterota</taxon>
        <taxon>Epsilonproteobacteria</taxon>
        <taxon>Campylobacterales</taxon>
        <taxon>Arcobacteraceae</taxon>
        <taxon>Aliarcobacter</taxon>
    </lineage>
</organism>
<comment type="subunit">
    <text evidence="9">Homodimer, forms a heterotetramer with a Cas1 homodimer.</text>
</comment>
<evidence type="ECO:0000256" key="5">
    <source>
        <dbReference type="ARBA" id="ARBA00022759"/>
    </source>
</evidence>
<dbReference type="PANTHER" id="PTHR34405:SF3">
    <property type="entry name" value="CRISPR-ASSOCIATED ENDORIBONUCLEASE CAS2 3"/>
    <property type="match status" value="1"/>
</dbReference>
<evidence type="ECO:0000256" key="8">
    <source>
        <dbReference type="ARBA" id="ARBA00023118"/>
    </source>
</evidence>
<proteinExistence type="inferred from homology"/>
<keyword evidence="7 9" id="KW-0460">Magnesium</keyword>
<feature type="binding site" evidence="9">
    <location>
        <position position="8"/>
    </location>
    <ligand>
        <name>Mg(2+)</name>
        <dbReference type="ChEBI" id="CHEBI:18420"/>
        <note>catalytic</note>
    </ligand>
</feature>
<dbReference type="Pfam" id="PF09827">
    <property type="entry name" value="CRISPR_Cas2"/>
    <property type="match status" value="1"/>
</dbReference>
<name>A0A1C7WQA5_9BACT</name>
<dbReference type="PIRSF" id="PIRSF032582">
    <property type="entry name" value="Cas2"/>
    <property type="match status" value="1"/>
</dbReference>
<dbReference type="CDD" id="cd09725">
    <property type="entry name" value="Cas2_I_II_III"/>
    <property type="match status" value="1"/>
</dbReference>
<comment type="caution">
    <text evidence="11">The sequence shown here is derived from an EMBL/GenBank/DDBJ whole genome shotgun (WGS) entry which is preliminary data.</text>
</comment>
<dbReference type="GO" id="GO:0004519">
    <property type="term" value="F:endonuclease activity"/>
    <property type="evidence" value="ECO:0007669"/>
    <property type="project" value="UniProtKB-KW"/>
</dbReference>
<dbReference type="PANTHER" id="PTHR34405">
    <property type="entry name" value="CRISPR-ASSOCIATED ENDORIBONUCLEASE CAS2"/>
    <property type="match status" value="1"/>
</dbReference>
<keyword evidence="12" id="KW-1185">Reference proteome</keyword>
<keyword evidence="4 9" id="KW-0479">Metal-binding</keyword>
<dbReference type="HAMAP" id="MF_01471">
    <property type="entry name" value="Cas2"/>
    <property type="match status" value="1"/>
</dbReference>
<dbReference type="Proteomes" id="UP000092987">
    <property type="component" value="Unassembled WGS sequence"/>
</dbReference>
<dbReference type="NCBIfam" id="TIGR01573">
    <property type="entry name" value="cas2"/>
    <property type="match status" value="1"/>
</dbReference>
<dbReference type="GO" id="GO:0016787">
    <property type="term" value="F:hydrolase activity"/>
    <property type="evidence" value="ECO:0007669"/>
    <property type="project" value="UniProtKB-KW"/>
</dbReference>
<comment type="function">
    <text evidence="9">CRISPR (clustered regularly interspaced short palindromic repeat), is an adaptive immune system that provides protection against mobile genetic elements (viruses, transposable elements and conjugative plasmids). CRISPR clusters contain sequences complementary to antecedent mobile elements and target invading nucleic acids. CRISPR clusters are transcribed and processed into CRISPR RNA (crRNA). Functions as a ssRNA-specific endoribonuclease. Involved in the integration of spacer DNA into the CRISPR cassette.</text>
</comment>
<dbReference type="EMBL" id="LLKQ01000001">
    <property type="protein sequence ID" value="OCL95819.1"/>
    <property type="molecule type" value="Genomic_DNA"/>
</dbReference>
<evidence type="ECO:0000313" key="12">
    <source>
        <dbReference type="Proteomes" id="UP000092987"/>
    </source>
</evidence>
<keyword evidence="6 9" id="KW-0378">Hydrolase</keyword>
<keyword evidence="5 9" id="KW-0255">Endonuclease</keyword>